<gene>
    <name evidence="2" type="ORF">HKW67_17825</name>
</gene>
<dbReference type="Proteomes" id="UP000500938">
    <property type="component" value="Chromosome"/>
</dbReference>
<dbReference type="Pfam" id="PF01402">
    <property type="entry name" value="RHH_1"/>
    <property type="match status" value="1"/>
</dbReference>
<evidence type="ECO:0000313" key="2">
    <source>
        <dbReference type="EMBL" id="QJR37242.1"/>
    </source>
</evidence>
<dbReference type="AlphaFoldDB" id="A0A6M4IWH5"/>
<accession>A0A6M4IWH5</accession>
<reference evidence="2 3" key="1">
    <citation type="submission" date="2020-05" db="EMBL/GenBank/DDBJ databases">
        <title>Complete genome sequence of Gemmatimonas greenlandica TET16.</title>
        <authorList>
            <person name="Zeng Y."/>
        </authorList>
    </citation>
    <scope>NUCLEOTIDE SEQUENCE [LARGE SCALE GENOMIC DNA]</scope>
    <source>
        <strain evidence="2 3">TET16</strain>
    </source>
</reference>
<organism evidence="2 3">
    <name type="scientific">Gemmatimonas groenlandica</name>
    <dbReference type="NCBI Taxonomy" id="2732249"/>
    <lineage>
        <taxon>Bacteria</taxon>
        <taxon>Pseudomonadati</taxon>
        <taxon>Gemmatimonadota</taxon>
        <taxon>Gemmatimonadia</taxon>
        <taxon>Gemmatimonadales</taxon>
        <taxon>Gemmatimonadaceae</taxon>
        <taxon>Gemmatimonas</taxon>
    </lineage>
</organism>
<dbReference type="Gene3D" id="1.10.1220.10">
    <property type="entry name" value="Met repressor-like"/>
    <property type="match status" value="1"/>
</dbReference>
<evidence type="ECO:0000259" key="1">
    <source>
        <dbReference type="Pfam" id="PF01402"/>
    </source>
</evidence>
<keyword evidence="3" id="KW-1185">Reference proteome</keyword>
<evidence type="ECO:0000313" key="3">
    <source>
        <dbReference type="Proteomes" id="UP000500938"/>
    </source>
</evidence>
<dbReference type="InterPro" id="IPR002145">
    <property type="entry name" value="CopG"/>
</dbReference>
<dbReference type="GO" id="GO:0006355">
    <property type="term" value="P:regulation of DNA-templated transcription"/>
    <property type="evidence" value="ECO:0007669"/>
    <property type="project" value="InterPro"/>
</dbReference>
<dbReference type="RefSeq" id="WP_171226675.1">
    <property type="nucleotide sequence ID" value="NZ_CP053085.1"/>
</dbReference>
<dbReference type="InterPro" id="IPR013321">
    <property type="entry name" value="Arc_rbn_hlx_hlx"/>
</dbReference>
<dbReference type="EMBL" id="CP053085">
    <property type="protein sequence ID" value="QJR37242.1"/>
    <property type="molecule type" value="Genomic_DNA"/>
</dbReference>
<dbReference type="SUPFAM" id="SSF47598">
    <property type="entry name" value="Ribbon-helix-helix"/>
    <property type="match status" value="1"/>
</dbReference>
<dbReference type="KEGG" id="ggr:HKW67_17825"/>
<dbReference type="InterPro" id="IPR010985">
    <property type="entry name" value="Ribbon_hlx_hlx"/>
</dbReference>
<name>A0A6M4IWH5_9BACT</name>
<proteinExistence type="predicted"/>
<protein>
    <submittedName>
        <fullName evidence="2">Ribbon-helix-helix protein, CopG family</fullName>
    </submittedName>
</protein>
<sequence>MSDRIPYARIAITLPEADLAAADRLAKQQDRSRSWIVAEAVRRYVAAVEQGEPANDLGSSRRAQLRRDLAMTAEERVHEAQETSRVSELVIAPRTFASFDEFLVWQRAGGGLA</sequence>
<feature type="domain" description="Ribbon-helix-helix protein CopG" evidence="1">
    <location>
        <begin position="9"/>
        <end position="46"/>
    </location>
</feature>